<keyword evidence="3" id="KW-1185">Reference proteome</keyword>
<evidence type="ECO:0000313" key="3">
    <source>
        <dbReference type="Proteomes" id="UP000756346"/>
    </source>
</evidence>
<name>A0A9P9BJD8_9PEZI</name>
<evidence type="ECO:0000313" key="2">
    <source>
        <dbReference type="EMBL" id="KAH7014536.1"/>
    </source>
</evidence>
<dbReference type="EMBL" id="JAGTJQ010000013">
    <property type="protein sequence ID" value="KAH7014536.1"/>
    <property type="molecule type" value="Genomic_DNA"/>
</dbReference>
<dbReference type="AlphaFoldDB" id="A0A9P9BJD8"/>
<comment type="caution">
    <text evidence="2">The sequence shown here is derived from an EMBL/GenBank/DDBJ whole genome shotgun (WGS) entry which is preliminary data.</text>
</comment>
<organism evidence="2 3">
    <name type="scientific">Microdochium trichocladiopsis</name>
    <dbReference type="NCBI Taxonomy" id="1682393"/>
    <lineage>
        <taxon>Eukaryota</taxon>
        <taxon>Fungi</taxon>
        <taxon>Dikarya</taxon>
        <taxon>Ascomycota</taxon>
        <taxon>Pezizomycotina</taxon>
        <taxon>Sordariomycetes</taxon>
        <taxon>Xylariomycetidae</taxon>
        <taxon>Xylariales</taxon>
        <taxon>Microdochiaceae</taxon>
        <taxon>Microdochium</taxon>
    </lineage>
</organism>
<reference evidence="2" key="1">
    <citation type="journal article" date="2021" name="Nat. Commun.">
        <title>Genetic determinants of endophytism in the Arabidopsis root mycobiome.</title>
        <authorList>
            <person name="Mesny F."/>
            <person name="Miyauchi S."/>
            <person name="Thiergart T."/>
            <person name="Pickel B."/>
            <person name="Atanasova L."/>
            <person name="Karlsson M."/>
            <person name="Huettel B."/>
            <person name="Barry K.W."/>
            <person name="Haridas S."/>
            <person name="Chen C."/>
            <person name="Bauer D."/>
            <person name="Andreopoulos W."/>
            <person name="Pangilinan J."/>
            <person name="LaButti K."/>
            <person name="Riley R."/>
            <person name="Lipzen A."/>
            <person name="Clum A."/>
            <person name="Drula E."/>
            <person name="Henrissat B."/>
            <person name="Kohler A."/>
            <person name="Grigoriev I.V."/>
            <person name="Martin F.M."/>
            <person name="Hacquard S."/>
        </authorList>
    </citation>
    <scope>NUCLEOTIDE SEQUENCE</scope>
    <source>
        <strain evidence="2">MPI-CAGE-CH-0230</strain>
    </source>
</reference>
<keyword evidence="1" id="KW-0812">Transmembrane</keyword>
<evidence type="ECO:0000256" key="1">
    <source>
        <dbReference type="SAM" id="Phobius"/>
    </source>
</evidence>
<dbReference type="GeneID" id="70185377"/>
<keyword evidence="1" id="KW-0472">Membrane</keyword>
<sequence length="86" mass="9541">MACPRKQPPYLSWEALEEGRARNSVLRFADSVSRLISPLRDEFPTCISVARMTYVDEDLEPFFTPAMVVVVVVVVVARGTSSPLGL</sequence>
<keyword evidence="1" id="KW-1133">Transmembrane helix</keyword>
<accession>A0A9P9BJD8</accession>
<protein>
    <submittedName>
        <fullName evidence="2">Uncharacterized protein</fullName>
    </submittedName>
</protein>
<proteinExistence type="predicted"/>
<dbReference type="RefSeq" id="XP_046005503.1">
    <property type="nucleotide sequence ID" value="XM_046155831.1"/>
</dbReference>
<dbReference type="Proteomes" id="UP000756346">
    <property type="component" value="Unassembled WGS sequence"/>
</dbReference>
<gene>
    <name evidence="2" type="ORF">B0I36DRAFT_338873</name>
</gene>
<feature type="transmembrane region" description="Helical" evidence="1">
    <location>
        <begin position="62"/>
        <end position="80"/>
    </location>
</feature>